<dbReference type="InterPro" id="IPR007074">
    <property type="entry name" value="LicD/FKTN/FKRP_NTP_transf"/>
</dbReference>
<dbReference type="RefSeq" id="WP_092512116.1">
    <property type="nucleotide sequence ID" value="NZ_CAWNQB010000089.1"/>
</dbReference>
<dbReference type="Proteomes" id="UP000198919">
    <property type="component" value="Unassembled WGS sequence"/>
</dbReference>
<evidence type="ECO:0000313" key="4">
    <source>
        <dbReference type="Proteomes" id="UP000198919"/>
    </source>
</evidence>
<dbReference type="InterPro" id="IPR052942">
    <property type="entry name" value="LPS_cholinephosphotransferase"/>
</dbReference>
<dbReference type="AlphaFoldDB" id="A0A1I3U0M5"/>
<accession>A0A1I3U0M5</accession>
<name>A0A1I3U0M5_9GAMM</name>
<reference evidence="2 5" key="3">
    <citation type="journal article" date="2017" name="Nat. Microbiol.">
        <title>Natural product diversity associated with the nematode symbionts Photorhabdus and Xenorhabdus.</title>
        <authorList>
            <person name="Tobias N.J."/>
            <person name="Wolff H."/>
            <person name="Djahanschiri B."/>
            <person name="Grundmann F."/>
            <person name="Kronenwerth M."/>
            <person name="Shi Y.M."/>
            <person name="Simonyi S."/>
            <person name="Grun P."/>
            <person name="Shapiro-Ilan D."/>
            <person name="Pidot S.J."/>
            <person name="Stinear T.P."/>
            <person name="Ebersberger I."/>
            <person name="Bode H.B."/>
        </authorList>
    </citation>
    <scope>NUCLEOTIDE SEQUENCE [LARGE SCALE GENOMIC DNA]</scope>
    <source>
        <strain evidence="2 5">DSM 17908</strain>
    </source>
</reference>
<dbReference type="OrthoDB" id="9786100at2"/>
<dbReference type="EMBL" id="FORG01000015">
    <property type="protein sequence ID" value="SFJ75331.1"/>
    <property type="molecule type" value="Genomic_DNA"/>
</dbReference>
<dbReference type="GO" id="GO:0009100">
    <property type="term" value="P:glycoprotein metabolic process"/>
    <property type="evidence" value="ECO:0007669"/>
    <property type="project" value="UniProtKB-ARBA"/>
</dbReference>
<evidence type="ECO:0000313" key="5">
    <source>
        <dbReference type="Proteomes" id="UP000224607"/>
    </source>
</evidence>
<dbReference type="Proteomes" id="UP000224607">
    <property type="component" value="Unassembled WGS sequence"/>
</dbReference>
<feature type="domain" description="LicD/FKTN/FKRP nucleotidyltransferase" evidence="1">
    <location>
        <begin position="53"/>
        <end position="142"/>
    </location>
</feature>
<sequence length="242" mass="28686">MPELIVTIGKNLKNKFLLKPLYKLYSNHKNKKRNQALKENSDIILQKISNIIKNNNIVIWLDFGTLLGAYRENKIIEYDLDLDFGCYLKDKDKVKKALEKNNFRLLYEYTPLTHSDDNEIIQHTYIFNGVTIDIFYYTIDNNNSNQQLIASCYYFPYIDNGLYKGNYSIIKVTNPISKFKKINFSNSELIIPYNTEEYLKNNYGDSFMKPNPSFDYLLEANNYYVFPQEEMVAKKKIYKNIR</sequence>
<protein>
    <submittedName>
        <fullName evidence="3">LicD family protein</fullName>
    </submittedName>
</protein>
<dbReference type="PANTHER" id="PTHR43404">
    <property type="entry name" value="LIPOPOLYSACCHARIDE CHOLINEPHOSPHOTRANSFERASE LICD"/>
    <property type="match status" value="1"/>
</dbReference>
<evidence type="ECO:0000313" key="3">
    <source>
        <dbReference type="EMBL" id="SFJ75331.1"/>
    </source>
</evidence>
<reference evidence="4" key="1">
    <citation type="submission" date="2016-10" db="EMBL/GenBank/DDBJ databases">
        <authorList>
            <person name="Varghese N."/>
            <person name="Submissions S."/>
        </authorList>
    </citation>
    <scope>NUCLEOTIDE SEQUENCE [LARGE SCALE GENOMIC DNA]</scope>
    <source>
        <strain evidence="4">DSM 17908</strain>
    </source>
</reference>
<keyword evidence="5" id="KW-1185">Reference proteome</keyword>
<dbReference type="Pfam" id="PF04991">
    <property type="entry name" value="LicD"/>
    <property type="match status" value="1"/>
</dbReference>
<dbReference type="EMBL" id="NITY01000009">
    <property type="protein sequence ID" value="PHM39563.1"/>
    <property type="molecule type" value="Genomic_DNA"/>
</dbReference>
<dbReference type="STRING" id="351675.SAMN05421680_11563"/>
<evidence type="ECO:0000259" key="1">
    <source>
        <dbReference type="Pfam" id="PF04991"/>
    </source>
</evidence>
<evidence type="ECO:0000313" key="2">
    <source>
        <dbReference type="EMBL" id="PHM39563.1"/>
    </source>
</evidence>
<reference evidence="3" key="2">
    <citation type="submission" date="2016-10" db="EMBL/GenBank/DDBJ databases">
        <authorList>
            <person name="de Groot N.N."/>
        </authorList>
    </citation>
    <scope>NUCLEOTIDE SEQUENCE [LARGE SCALE GENOMIC DNA]</scope>
    <source>
        <strain evidence="3">DSM 17908</strain>
    </source>
</reference>
<proteinExistence type="predicted"/>
<organism evidence="3 4">
    <name type="scientific">Xenorhabdus mauleonii</name>
    <dbReference type="NCBI Taxonomy" id="351675"/>
    <lineage>
        <taxon>Bacteria</taxon>
        <taxon>Pseudomonadati</taxon>
        <taxon>Pseudomonadota</taxon>
        <taxon>Gammaproteobacteria</taxon>
        <taxon>Enterobacterales</taxon>
        <taxon>Morganellaceae</taxon>
        <taxon>Xenorhabdus</taxon>
    </lineage>
</organism>
<gene>
    <name evidence="3" type="ORF">SAMN05421680_11563</name>
    <name evidence="2" type="ORF">Xmau_02567</name>
</gene>
<dbReference type="PANTHER" id="PTHR43404:SF1">
    <property type="entry name" value="MNN4P"/>
    <property type="match status" value="1"/>
</dbReference>